<feature type="coiled-coil region" evidence="1">
    <location>
        <begin position="33"/>
        <end position="60"/>
    </location>
</feature>
<organism evidence="2 3">
    <name type="scientific">Paenibacillus ferrarius</name>
    <dbReference type="NCBI Taxonomy" id="1469647"/>
    <lineage>
        <taxon>Bacteria</taxon>
        <taxon>Bacillati</taxon>
        <taxon>Bacillota</taxon>
        <taxon>Bacilli</taxon>
        <taxon>Bacillales</taxon>
        <taxon>Paenibacillaceae</taxon>
        <taxon>Paenibacillus</taxon>
    </lineage>
</organism>
<reference evidence="3" key="1">
    <citation type="submission" date="2016-07" db="EMBL/GenBank/DDBJ databases">
        <authorList>
            <person name="Florea S."/>
            <person name="Webb J.S."/>
            <person name="Jaromczyk J."/>
            <person name="Schardl C.L."/>
        </authorList>
    </citation>
    <scope>NUCLEOTIDE SEQUENCE [LARGE SCALE GENOMIC DNA]</scope>
    <source>
        <strain evidence="3">CY1</strain>
    </source>
</reference>
<keyword evidence="1" id="KW-0175">Coiled coil</keyword>
<proteinExistence type="predicted"/>
<protein>
    <submittedName>
        <fullName evidence="2">Uncharacterized protein</fullName>
    </submittedName>
</protein>
<accession>A0A1V4HSB4</accession>
<evidence type="ECO:0000313" key="3">
    <source>
        <dbReference type="Proteomes" id="UP000190626"/>
    </source>
</evidence>
<evidence type="ECO:0000256" key="1">
    <source>
        <dbReference type="SAM" id="Coils"/>
    </source>
</evidence>
<name>A0A1V4HSB4_9BACL</name>
<dbReference type="AlphaFoldDB" id="A0A1V4HSB4"/>
<gene>
    <name evidence="2" type="ORF">BC351_00615</name>
</gene>
<dbReference type="Proteomes" id="UP000190626">
    <property type="component" value="Unassembled WGS sequence"/>
</dbReference>
<dbReference type="EMBL" id="MBTG01000001">
    <property type="protein sequence ID" value="OPH61777.1"/>
    <property type="molecule type" value="Genomic_DNA"/>
</dbReference>
<keyword evidence="3" id="KW-1185">Reference proteome</keyword>
<comment type="caution">
    <text evidence="2">The sequence shown here is derived from an EMBL/GenBank/DDBJ whole genome shotgun (WGS) entry which is preliminary data.</text>
</comment>
<evidence type="ECO:0000313" key="2">
    <source>
        <dbReference type="EMBL" id="OPH61777.1"/>
    </source>
</evidence>
<sequence length="81" mass="9606">MTVEKALETLEEYIINNKTDVLDEAYLTLMKGFNELQEKVKTLTEDKAKVEEELEERKAIMWNDPNFRGQLVQQLFNKQIK</sequence>
<dbReference type="RefSeq" id="WP_079408774.1">
    <property type="nucleotide sequence ID" value="NZ_MBTG01000001.1"/>
</dbReference>